<dbReference type="EMBL" id="WHPF01000013">
    <property type="protein sequence ID" value="NNV57187.1"/>
    <property type="molecule type" value="Genomic_DNA"/>
</dbReference>
<dbReference type="RefSeq" id="WP_171609136.1">
    <property type="nucleotide sequence ID" value="NZ_WHPF01000013.1"/>
</dbReference>
<evidence type="ECO:0000313" key="3">
    <source>
        <dbReference type="Proteomes" id="UP000598971"/>
    </source>
</evidence>
<proteinExistence type="predicted"/>
<evidence type="ECO:0000256" key="1">
    <source>
        <dbReference type="SAM" id="SignalP"/>
    </source>
</evidence>
<feature type="chain" id="PRO_5035173165" description="Long-chain fatty acid transport protein" evidence="1">
    <location>
        <begin position="22"/>
        <end position="418"/>
    </location>
</feature>
<dbReference type="Proteomes" id="UP000598971">
    <property type="component" value="Unassembled WGS sequence"/>
</dbReference>
<evidence type="ECO:0008006" key="4">
    <source>
        <dbReference type="Google" id="ProtNLM"/>
    </source>
</evidence>
<comment type="caution">
    <text evidence="2">The sequence shown here is derived from an EMBL/GenBank/DDBJ whole genome shotgun (WGS) entry which is preliminary data.</text>
</comment>
<evidence type="ECO:0000313" key="2">
    <source>
        <dbReference type="EMBL" id="NNV57187.1"/>
    </source>
</evidence>
<dbReference type="AlphaFoldDB" id="A0A8J8FIE7"/>
<sequence length="418" mass="46562">MKKIFFTFLCSTLLVVTFAQNNVSPYSIIGIGDIEHSSFDRSTGMGGAGISLASPRYLYNANPASYSKLDDHFISMEVTMRYKGVTYYGNGVNQTNNLSSDLSVEKLALAIKLKRNWGVSAGLLPYSSSNYSFTGSKNIIGTTNNTSTYYEGTGGLHQAYLANAISLSKNIRAGLQTTALFGQLNQKETMYLNALNITSNAVVSTNKMYINSFYGKGGIQYEGKLTKHWQLNLGAIAMLQTKLNAEQTIVVEQDSGTLYSNSIIKENYFTLPLTYAAGISLVHNNSLTISADYEQQQWSNMQYKGLNYQLVNSNRIAAGIEYAKKITYASGVYEPYFLQAGMHYTNSYLKINNQQLNEYGITVGAGFNGKRSQLGYLFNMEFGSKGTTQNNLIKENYMKASFTILCREFWFTKIKKYN</sequence>
<accession>A0A8J8FIE7</accession>
<reference evidence="2" key="1">
    <citation type="submission" date="2019-10" db="EMBL/GenBank/DDBJ databases">
        <title>Draft genome sequence of Panacibacter sp. KCS-6.</title>
        <authorList>
            <person name="Yim K.J."/>
        </authorList>
    </citation>
    <scope>NUCLEOTIDE SEQUENCE</scope>
    <source>
        <strain evidence="2">KCS-6</strain>
    </source>
</reference>
<organism evidence="2 3">
    <name type="scientific">Limnovirga soli</name>
    <dbReference type="NCBI Taxonomy" id="2656915"/>
    <lineage>
        <taxon>Bacteria</taxon>
        <taxon>Pseudomonadati</taxon>
        <taxon>Bacteroidota</taxon>
        <taxon>Chitinophagia</taxon>
        <taxon>Chitinophagales</taxon>
        <taxon>Chitinophagaceae</taxon>
        <taxon>Limnovirga</taxon>
    </lineage>
</organism>
<dbReference type="SUPFAM" id="SSF56935">
    <property type="entry name" value="Porins"/>
    <property type="match status" value="1"/>
</dbReference>
<protein>
    <recommendedName>
        <fullName evidence="4">Long-chain fatty acid transport protein</fullName>
    </recommendedName>
</protein>
<keyword evidence="1" id="KW-0732">Signal</keyword>
<dbReference type="Gene3D" id="2.40.160.60">
    <property type="entry name" value="Outer membrane protein transport protein (OMPP1/FadL/TodX)"/>
    <property type="match status" value="1"/>
</dbReference>
<gene>
    <name evidence="2" type="ORF">GD597_17060</name>
</gene>
<name>A0A8J8FIE7_9BACT</name>
<feature type="signal peptide" evidence="1">
    <location>
        <begin position="1"/>
        <end position="21"/>
    </location>
</feature>
<keyword evidence="3" id="KW-1185">Reference proteome</keyword>